<name>A0A0A8ZVX7_ARUDO</name>
<reference evidence="1" key="1">
    <citation type="submission" date="2014-09" db="EMBL/GenBank/DDBJ databases">
        <authorList>
            <person name="Magalhaes I.L.F."/>
            <person name="Oliveira U."/>
            <person name="Santos F.R."/>
            <person name="Vidigal T.H.D.A."/>
            <person name="Brescovit A.D."/>
            <person name="Santos A.J."/>
        </authorList>
    </citation>
    <scope>NUCLEOTIDE SEQUENCE</scope>
    <source>
        <tissue evidence="1">Shoot tissue taken approximately 20 cm above the soil surface</tissue>
    </source>
</reference>
<organism evidence="1">
    <name type="scientific">Arundo donax</name>
    <name type="common">Giant reed</name>
    <name type="synonym">Donax arundinaceus</name>
    <dbReference type="NCBI Taxonomy" id="35708"/>
    <lineage>
        <taxon>Eukaryota</taxon>
        <taxon>Viridiplantae</taxon>
        <taxon>Streptophyta</taxon>
        <taxon>Embryophyta</taxon>
        <taxon>Tracheophyta</taxon>
        <taxon>Spermatophyta</taxon>
        <taxon>Magnoliopsida</taxon>
        <taxon>Liliopsida</taxon>
        <taxon>Poales</taxon>
        <taxon>Poaceae</taxon>
        <taxon>PACMAD clade</taxon>
        <taxon>Arundinoideae</taxon>
        <taxon>Arundineae</taxon>
        <taxon>Arundo</taxon>
    </lineage>
</organism>
<reference evidence="1" key="2">
    <citation type="journal article" date="2015" name="Data Brief">
        <title>Shoot transcriptome of the giant reed, Arundo donax.</title>
        <authorList>
            <person name="Barrero R.A."/>
            <person name="Guerrero F.D."/>
            <person name="Moolhuijzen P."/>
            <person name="Goolsby J.A."/>
            <person name="Tidwell J."/>
            <person name="Bellgard S.E."/>
            <person name="Bellgard M.I."/>
        </authorList>
    </citation>
    <scope>NUCLEOTIDE SEQUENCE</scope>
    <source>
        <tissue evidence="1">Shoot tissue taken approximately 20 cm above the soil surface</tissue>
    </source>
</reference>
<accession>A0A0A8ZVX7</accession>
<sequence>MSKTMQEQLKILTHGLRWLASF</sequence>
<protein>
    <submittedName>
        <fullName evidence="1">Uncharacterized protein</fullName>
    </submittedName>
</protein>
<dbReference type="EMBL" id="GBRH01256017">
    <property type="protein sequence ID" value="JAD41878.1"/>
    <property type="molecule type" value="Transcribed_RNA"/>
</dbReference>
<evidence type="ECO:0000313" key="1">
    <source>
        <dbReference type="EMBL" id="JAD41878.1"/>
    </source>
</evidence>
<proteinExistence type="predicted"/>
<dbReference type="AlphaFoldDB" id="A0A0A8ZVX7"/>